<reference evidence="1" key="1">
    <citation type="journal article" date="2020" name="Nature">
        <title>Giant virus diversity and host interactions through global metagenomics.</title>
        <authorList>
            <person name="Schulz F."/>
            <person name="Roux S."/>
            <person name="Paez-Espino D."/>
            <person name="Jungbluth S."/>
            <person name="Walsh D.A."/>
            <person name="Denef V.J."/>
            <person name="McMahon K.D."/>
            <person name="Konstantinidis K.T."/>
            <person name="Eloe-Fadrosh E.A."/>
            <person name="Kyrpides N.C."/>
            <person name="Woyke T."/>
        </authorList>
    </citation>
    <scope>NUCLEOTIDE SEQUENCE</scope>
    <source>
        <strain evidence="1">GVMAG-S-1035118-87</strain>
    </source>
</reference>
<accession>A0A6C0AHE7</accession>
<evidence type="ECO:0000313" key="1">
    <source>
        <dbReference type="EMBL" id="QHS79224.1"/>
    </source>
</evidence>
<dbReference type="EMBL" id="MN740626">
    <property type="protein sequence ID" value="QHS79224.1"/>
    <property type="molecule type" value="Genomic_DNA"/>
</dbReference>
<protein>
    <submittedName>
        <fullName evidence="1">Uncharacterized protein</fullName>
    </submittedName>
</protein>
<sequence length="109" mass="12751">MFTQFESTTSTMSDFLTKVIDKTSRADAALMKAVEDAVNAYSLKPGYEPEFDKWAKRVWNVATYHDFVRMADHNIALTSETDFEASCNERYRQFESHDVLLDRMAYMHY</sequence>
<name>A0A6C0AHE7_9ZZZZ</name>
<dbReference type="AlphaFoldDB" id="A0A6C0AHE7"/>
<organism evidence="1">
    <name type="scientific">viral metagenome</name>
    <dbReference type="NCBI Taxonomy" id="1070528"/>
    <lineage>
        <taxon>unclassified sequences</taxon>
        <taxon>metagenomes</taxon>
        <taxon>organismal metagenomes</taxon>
    </lineage>
</organism>
<proteinExistence type="predicted"/>